<dbReference type="AlphaFoldDB" id="A0A1Y2SQ03"/>
<evidence type="ECO:0000313" key="2">
    <source>
        <dbReference type="Proteomes" id="UP000194204"/>
    </source>
</evidence>
<gene>
    <name evidence="1" type="ORF">Xbed_00808</name>
</gene>
<proteinExistence type="predicted"/>
<evidence type="ECO:0000313" key="1">
    <source>
        <dbReference type="EMBL" id="OTA21157.1"/>
    </source>
</evidence>
<accession>A0A1Y2SQ03</accession>
<dbReference type="Proteomes" id="UP000194204">
    <property type="component" value="Unassembled WGS sequence"/>
</dbReference>
<dbReference type="EMBL" id="MUBK01000004">
    <property type="protein sequence ID" value="OTA21157.1"/>
    <property type="molecule type" value="Genomic_DNA"/>
</dbReference>
<sequence length="72" mass="8365">MTSDLNKISKIRKSEVNLRSVWSVGVTKDIDAIKLDELVEKYLGDDIYQTKSKNKHIQLKKIGETPFHYIIM</sequence>
<comment type="caution">
    <text evidence="1">The sequence shown here is derived from an EMBL/GenBank/DDBJ whole genome shotgun (WGS) entry which is preliminary data.</text>
</comment>
<dbReference type="RefSeq" id="WP_244182400.1">
    <property type="nucleotide sequence ID" value="NZ_MUBK01000004.1"/>
</dbReference>
<protein>
    <submittedName>
        <fullName evidence="1">Uncharacterized protein</fullName>
    </submittedName>
</protein>
<organism evidence="1 2">
    <name type="scientific">Xenorhabdus beddingii</name>
    <dbReference type="NCBI Taxonomy" id="40578"/>
    <lineage>
        <taxon>Bacteria</taxon>
        <taxon>Pseudomonadati</taxon>
        <taxon>Pseudomonadota</taxon>
        <taxon>Gammaproteobacteria</taxon>
        <taxon>Enterobacterales</taxon>
        <taxon>Morganellaceae</taxon>
        <taxon>Xenorhabdus</taxon>
    </lineage>
</organism>
<keyword evidence="2" id="KW-1185">Reference proteome</keyword>
<name>A0A1Y2SQ03_9GAMM</name>
<reference evidence="1 2" key="1">
    <citation type="submission" date="2017-01" db="EMBL/GenBank/DDBJ databases">
        <title>Deconstructing symbiosis and pathogenesis requirements using a combined genomic-metabolomic approach.</title>
        <authorList>
            <person name="Tobias N.J."/>
            <person name="Wolff H."/>
            <person name="Djahanschiri B."/>
            <person name="Ebersberger I."/>
            <person name="Bode H.B."/>
        </authorList>
    </citation>
    <scope>NUCLEOTIDE SEQUENCE [LARGE SCALE GENOMIC DNA]</scope>
    <source>
        <strain evidence="1 2">DSM 4764</strain>
    </source>
</reference>